<evidence type="ECO:0000259" key="5">
    <source>
        <dbReference type="PROSITE" id="PS50949"/>
    </source>
</evidence>
<dbReference type="InterPro" id="IPR000524">
    <property type="entry name" value="Tscrpt_reg_HTH_GntR"/>
</dbReference>
<dbReference type="HOGENOM" id="CLU_017584_5_1_5"/>
<dbReference type="CDD" id="cd07377">
    <property type="entry name" value="WHTH_GntR"/>
    <property type="match status" value="1"/>
</dbReference>
<dbReference type="eggNOG" id="COG1802">
    <property type="taxonomic scope" value="Bacteria"/>
</dbReference>
<name>Q11F72_CHESB</name>
<keyword evidence="3" id="KW-0804">Transcription</keyword>
<dbReference type="EMBL" id="CP000390">
    <property type="protein sequence ID" value="ABG63953.1"/>
    <property type="molecule type" value="Genomic_DNA"/>
</dbReference>
<dbReference type="Gene3D" id="1.10.10.10">
    <property type="entry name" value="Winged helix-like DNA-binding domain superfamily/Winged helix DNA-binding domain"/>
    <property type="match status" value="1"/>
</dbReference>
<dbReference type="InterPro" id="IPR011711">
    <property type="entry name" value="GntR_C"/>
</dbReference>
<dbReference type="PANTHER" id="PTHR43537:SF53">
    <property type="entry name" value="HTH-TYPE TRANSCRIPTIONAL REPRESSOR NANR"/>
    <property type="match status" value="1"/>
</dbReference>
<organism evidence="6">
    <name type="scientific">Chelativorans sp. (strain BNC1)</name>
    <dbReference type="NCBI Taxonomy" id="266779"/>
    <lineage>
        <taxon>Bacteria</taxon>
        <taxon>Pseudomonadati</taxon>
        <taxon>Pseudomonadota</taxon>
        <taxon>Alphaproteobacteria</taxon>
        <taxon>Hyphomicrobiales</taxon>
        <taxon>Phyllobacteriaceae</taxon>
        <taxon>Chelativorans</taxon>
    </lineage>
</organism>
<dbReference type="AlphaFoldDB" id="Q11F72"/>
<feature type="domain" description="HTH gntR-type" evidence="5">
    <location>
        <begin position="28"/>
        <end position="95"/>
    </location>
</feature>
<evidence type="ECO:0000313" key="6">
    <source>
        <dbReference type="EMBL" id="ABG63953.1"/>
    </source>
</evidence>
<dbReference type="KEGG" id="mes:Meso_2569"/>
<dbReference type="SMART" id="SM00345">
    <property type="entry name" value="HTH_GNTR"/>
    <property type="match status" value="1"/>
</dbReference>
<proteinExistence type="predicted"/>
<evidence type="ECO:0000256" key="1">
    <source>
        <dbReference type="ARBA" id="ARBA00023015"/>
    </source>
</evidence>
<dbReference type="Pfam" id="PF07729">
    <property type="entry name" value="FCD"/>
    <property type="match status" value="1"/>
</dbReference>
<keyword evidence="2" id="KW-0238">DNA-binding</keyword>
<dbReference type="InterPro" id="IPR036388">
    <property type="entry name" value="WH-like_DNA-bd_sf"/>
</dbReference>
<dbReference type="GO" id="GO:0003677">
    <property type="term" value="F:DNA binding"/>
    <property type="evidence" value="ECO:0007669"/>
    <property type="project" value="UniProtKB-KW"/>
</dbReference>
<evidence type="ECO:0000256" key="2">
    <source>
        <dbReference type="ARBA" id="ARBA00023125"/>
    </source>
</evidence>
<dbReference type="SMART" id="SM00895">
    <property type="entry name" value="FCD"/>
    <property type="match status" value="1"/>
</dbReference>
<protein>
    <submittedName>
        <fullName evidence="6">Transcriptional regulator, GntR family</fullName>
    </submittedName>
</protein>
<sequence>MRGIGEKKTKGRLGAAAAAQPGSERVRGAGGQAVYHALRKAILELELAPGTGLDEVRLSEQFQMSRTPIREALVRLAAEGLVHTLPNRNTIVAPIDFVRLPVYFEALTLMYRVTTLSAARHHKPEHLAKIRSLQAHFADSVRRRNALAMIDANRNFHVAIAEAGGNHYFTTLFARLLDEGRRILRVYYSSFDDRLPKQYVEEHDAIIAAIEAGDAELCDKLATAHAAQIVRQIQSYIVRDGASHITLDQQA</sequence>
<feature type="region of interest" description="Disordered" evidence="4">
    <location>
        <begin position="1"/>
        <end position="24"/>
    </location>
</feature>
<dbReference type="SUPFAM" id="SSF46785">
    <property type="entry name" value="Winged helix' DNA-binding domain"/>
    <property type="match status" value="1"/>
</dbReference>
<dbReference type="Pfam" id="PF00392">
    <property type="entry name" value="GntR"/>
    <property type="match status" value="1"/>
</dbReference>
<dbReference type="PROSITE" id="PS50949">
    <property type="entry name" value="HTH_GNTR"/>
    <property type="match status" value="1"/>
</dbReference>
<reference evidence="6" key="1">
    <citation type="submission" date="2006-06" db="EMBL/GenBank/DDBJ databases">
        <title>Complete sequence of chromosome of Chelativorans sp. BNC1.</title>
        <authorList>
            <consortium name="US DOE Joint Genome Institute"/>
            <person name="Copeland A."/>
            <person name="Lucas S."/>
            <person name="Lapidus A."/>
            <person name="Barry K."/>
            <person name="Detter J.C."/>
            <person name="Glavina del Rio T."/>
            <person name="Hammon N."/>
            <person name="Israni S."/>
            <person name="Dalin E."/>
            <person name="Tice H."/>
            <person name="Pitluck S."/>
            <person name="Chertkov O."/>
            <person name="Brettin T."/>
            <person name="Bruce D."/>
            <person name="Han C."/>
            <person name="Tapia R."/>
            <person name="Gilna P."/>
            <person name="Schmutz J."/>
            <person name="Larimer F."/>
            <person name="Land M."/>
            <person name="Hauser L."/>
            <person name="Kyrpides N."/>
            <person name="Mikhailova N."/>
            <person name="Richardson P."/>
        </authorList>
    </citation>
    <scope>NUCLEOTIDE SEQUENCE</scope>
    <source>
        <strain evidence="6">BNC1</strain>
    </source>
</reference>
<evidence type="ECO:0000256" key="3">
    <source>
        <dbReference type="ARBA" id="ARBA00023163"/>
    </source>
</evidence>
<gene>
    <name evidence="6" type="ordered locus">Meso_2569</name>
</gene>
<dbReference type="InterPro" id="IPR008920">
    <property type="entry name" value="TF_FadR/GntR_C"/>
</dbReference>
<dbReference type="SUPFAM" id="SSF48008">
    <property type="entry name" value="GntR ligand-binding domain-like"/>
    <property type="match status" value="1"/>
</dbReference>
<dbReference type="GO" id="GO:0003700">
    <property type="term" value="F:DNA-binding transcription factor activity"/>
    <property type="evidence" value="ECO:0007669"/>
    <property type="project" value="InterPro"/>
</dbReference>
<dbReference type="InterPro" id="IPR036390">
    <property type="entry name" value="WH_DNA-bd_sf"/>
</dbReference>
<dbReference type="PANTHER" id="PTHR43537">
    <property type="entry name" value="TRANSCRIPTIONAL REGULATOR, GNTR FAMILY"/>
    <property type="match status" value="1"/>
</dbReference>
<accession>Q11F72</accession>
<keyword evidence="1" id="KW-0805">Transcription regulation</keyword>
<dbReference type="STRING" id="266779.Meso_2569"/>
<evidence type="ECO:0000256" key="4">
    <source>
        <dbReference type="SAM" id="MobiDB-lite"/>
    </source>
</evidence>
<dbReference type="Gene3D" id="1.20.120.530">
    <property type="entry name" value="GntR ligand-binding domain-like"/>
    <property type="match status" value="1"/>
</dbReference>